<dbReference type="PANTHER" id="PTHR30576:SF10">
    <property type="entry name" value="SLL5057 PROTEIN"/>
    <property type="match status" value="1"/>
</dbReference>
<feature type="transmembrane region" description="Helical" evidence="7">
    <location>
        <begin position="83"/>
        <end position="104"/>
    </location>
</feature>
<dbReference type="EMBL" id="CP009788">
    <property type="protein sequence ID" value="AJE04817.1"/>
    <property type="molecule type" value="Genomic_DNA"/>
</dbReference>
<comment type="similarity">
    <text evidence="2">Belongs to the bacterial sugar transferase family.</text>
</comment>
<evidence type="ECO:0000256" key="1">
    <source>
        <dbReference type="ARBA" id="ARBA00004141"/>
    </source>
</evidence>
<name>A0A0B5BEB5_9BACT</name>
<evidence type="ECO:0000256" key="6">
    <source>
        <dbReference type="ARBA" id="ARBA00023136"/>
    </source>
</evidence>
<evidence type="ECO:0000313" key="10">
    <source>
        <dbReference type="Proteomes" id="UP000057609"/>
    </source>
</evidence>
<dbReference type="InterPro" id="IPR017475">
    <property type="entry name" value="EPS_sugar_tfrase"/>
</dbReference>
<dbReference type="KEGG" id="gpi:GPICK_04935"/>
<dbReference type="HOGENOM" id="CLU_024920_3_4_7"/>
<evidence type="ECO:0000256" key="3">
    <source>
        <dbReference type="ARBA" id="ARBA00022679"/>
    </source>
</evidence>
<feature type="transmembrane region" description="Helical" evidence="7">
    <location>
        <begin position="282"/>
        <end position="306"/>
    </location>
</feature>
<keyword evidence="5 7" id="KW-1133">Transmembrane helix</keyword>
<dbReference type="InterPro" id="IPR003362">
    <property type="entry name" value="Bact_transf"/>
</dbReference>
<gene>
    <name evidence="9" type="ORF">GPICK_04935</name>
</gene>
<dbReference type="NCBIfam" id="TIGR03025">
    <property type="entry name" value="EPS_sugtrans"/>
    <property type="match status" value="1"/>
</dbReference>
<evidence type="ECO:0000256" key="2">
    <source>
        <dbReference type="ARBA" id="ARBA00006464"/>
    </source>
</evidence>
<dbReference type="Proteomes" id="UP000057609">
    <property type="component" value="Chromosome"/>
</dbReference>
<evidence type="ECO:0000256" key="5">
    <source>
        <dbReference type="ARBA" id="ARBA00022989"/>
    </source>
</evidence>
<keyword evidence="4 7" id="KW-0812">Transmembrane</keyword>
<reference evidence="9 10" key="1">
    <citation type="journal article" date="2015" name="Genome Announc.">
        <title>Complete Genome of Geobacter pickeringii G13T, a Metal-Reducing Isolate from Sedimentary Kaolin Deposits.</title>
        <authorList>
            <person name="Badalamenti J.P."/>
            <person name="Bond D.R."/>
        </authorList>
    </citation>
    <scope>NUCLEOTIDE SEQUENCE [LARGE SCALE GENOMIC DNA]</scope>
    <source>
        <strain evidence="9 10">G13</strain>
    </source>
</reference>
<sequence length="474" mass="53165">MILANLLKGFDLLVFVGSFMTAAAMVAWPIPELSVEEFFAMRVKVQNAIGFAGFMAVWSLVFKGFDIYSSKRLATRDSEVLDVLKAVSVGSAVIYLLGVLFNISLITIPFAFAFWSASAAATVASRLLMRSLLERLRVRGRNLRHVVIVGTNRRAVAFARKIEGEPELGYRIIGFVDGGDWPRSSEFRDSGYPLVADFRELPGFLRSTVVDEVAIFLPLKSLYQQGSLVVSQCEEQGIIVRIPPDLFSLKVAHATTEELQSDPVITFATGAMEGWPIVAKRFLDLLASTALLLVLAPLLALVAATIKITSPGPVFFAQERLGHNKRRFRMYKFRTMVADAERRQACLEHLNEAGGPVFKIRNDPRITPLGKFLRKTSIDELPQLFNVLRGDISLVGPRPLPVRDYEGFDQDWHRRRFSVRPGITCLWQISGRSNISFDRWMELDMEYIDRWSLWLDIKILVKTIPAVLRGVGAA</sequence>
<dbReference type="STRING" id="345632.GPICK_04935"/>
<dbReference type="Pfam" id="PF13727">
    <property type="entry name" value="CoA_binding_3"/>
    <property type="match status" value="1"/>
</dbReference>
<evidence type="ECO:0000256" key="7">
    <source>
        <dbReference type="SAM" id="Phobius"/>
    </source>
</evidence>
<keyword evidence="3" id="KW-0808">Transferase</keyword>
<dbReference type="AlphaFoldDB" id="A0A0B5BEB5"/>
<dbReference type="Pfam" id="PF02397">
    <property type="entry name" value="Bac_transf"/>
    <property type="match status" value="1"/>
</dbReference>
<feature type="transmembrane region" description="Helical" evidence="7">
    <location>
        <begin position="43"/>
        <end position="62"/>
    </location>
</feature>
<dbReference type="Gene3D" id="3.40.50.720">
    <property type="entry name" value="NAD(P)-binding Rossmann-like Domain"/>
    <property type="match status" value="1"/>
</dbReference>
<feature type="transmembrane region" description="Helical" evidence="7">
    <location>
        <begin position="110"/>
        <end position="129"/>
    </location>
</feature>
<dbReference type="GO" id="GO:0016020">
    <property type="term" value="C:membrane"/>
    <property type="evidence" value="ECO:0007669"/>
    <property type="project" value="UniProtKB-SubCell"/>
</dbReference>
<evidence type="ECO:0000256" key="4">
    <source>
        <dbReference type="ARBA" id="ARBA00022692"/>
    </source>
</evidence>
<comment type="subcellular location">
    <subcellularLocation>
        <location evidence="1">Membrane</location>
        <topology evidence="1">Multi-pass membrane protein</topology>
    </subcellularLocation>
</comment>
<keyword evidence="10" id="KW-1185">Reference proteome</keyword>
<proteinExistence type="inferred from homology"/>
<feature type="domain" description="Bacterial sugar transferase" evidence="8">
    <location>
        <begin position="280"/>
        <end position="468"/>
    </location>
</feature>
<dbReference type="GO" id="GO:0016780">
    <property type="term" value="F:phosphotransferase activity, for other substituted phosphate groups"/>
    <property type="evidence" value="ECO:0007669"/>
    <property type="project" value="TreeGrafter"/>
</dbReference>
<organism evidence="9 10">
    <name type="scientific">Geobacter pickeringii</name>
    <dbReference type="NCBI Taxonomy" id="345632"/>
    <lineage>
        <taxon>Bacteria</taxon>
        <taxon>Pseudomonadati</taxon>
        <taxon>Thermodesulfobacteriota</taxon>
        <taxon>Desulfuromonadia</taxon>
        <taxon>Geobacterales</taxon>
        <taxon>Geobacteraceae</taxon>
        <taxon>Geobacter</taxon>
    </lineage>
</organism>
<evidence type="ECO:0000259" key="8">
    <source>
        <dbReference type="Pfam" id="PF02397"/>
    </source>
</evidence>
<dbReference type="PANTHER" id="PTHR30576">
    <property type="entry name" value="COLANIC BIOSYNTHESIS UDP-GLUCOSE LIPID CARRIER TRANSFERASE"/>
    <property type="match status" value="1"/>
</dbReference>
<feature type="transmembrane region" description="Helical" evidence="7">
    <location>
        <begin position="12"/>
        <end position="31"/>
    </location>
</feature>
<keyword evidence="6 7" id="KW-0472">Membrane</keyword>
<protein>
    <recommendedName>
        <fullName evidence="8">Bacterial sugar transferase domain-containing protein</fullName>
    </recommendedName>
</protein>
<evidence type="ECO:0000313" key="9">
    <source>
        <dbReference type="EMBL" id="AJE04817.1"/>
    </source>
</evidence>
<accession>A0A0B5BEB5</accession>